<dbReference type="OrthoDB" id="1431610at2"/>
<keyword evidence="2" id="KW-1185">Reference proteome</keyword>
<dbReference type="EMBL" id="RBXR01000001">
    <property type="protein sequence ID" value="RKT69318.1"/>
    <property type="molecule type" value="Genomic_DNA"/>
</dbReference>
<evidence type="ECO:0000313" key="1">
    <source>
        <dbReference type="EMBL" id="RKT69318.1"/>
    </source>
</evidence>
<reference evidence="1 2" key="1">
    <citation type="submission" date="2018-10" db="EMBL/GenBank/DDBJ databases">
        <title>Sequencing the genomes of 1000 actinobacteria strains.</title>
        <authorList>
            <person name="Klenk H.-P."/>
        </authorList>
    </citation>
    <scope>NUCLEOTIDE SEQUENCE [LARGE SCALE GENOMIC DNA]</scope>
    <source>
        <strain evidence="1 2">DSM 43911</strain>
    </source>
</reference>
<name>A0A495XCP8_9PSEU</name>
<organism evidence="1 2">
    <name type="scientific">Saccharothrix variisporea</name>
    <dbReference type="NCBI Taxonomy" id="543527"/>
    <lineage>
        <taxon>Bacteria</taxon>
        <taxon>Bacillati</taxon>
        <taxon>Actinomycetota</taxon>
        <taxon>Actinomycetes</taxon>
        <taxon>Pseudonocardiales</taxon>
        <taxon>Pseudonocardiaceae</taxon>
        <taxon>Saccharothrix</taxon>
    </lineage>
</organism>
<dbReference type="RefSeq" id="WP_147459221.1">
    <property type="nucleotide sequence ID" value="NZ_JBIUBA010000002.1"/>
</dbReference>
<comment type="caution">
    <text evidence="1">The sequence shown here is derived from an EMBL/GenBank/DDBJ whole genome shotgun (WGS) entry which is preliminary data.</text>
</comment>
<protein>
    <submittedName>
        <fullName evidence="1">Uncharacterized protein</fullName>
    </submittedName>
</protein>
<dbReference type="AlphaFoldDB" id="A0A495XCP8"/>
<sequence>MRTVVGNGVVGVGVPDVLDELVGSAPWRVKLGRGNSVALHFGDVVPATEQSPERGAWMLWIPGAAWRLESADDVIAAWADDPDVARSVERLAGLEVRAVSVTTPGLELDVDFGEEVLRVFPLRADGDVEQWVLYTPSDAVLVAGPGANWRWEG</sequence>
<evidence type="ECO:0000313" key="2">
    <source>
        <dbReference type="Proteomes" id="UP000272729"/>
    </source>
</evidence>
<proteinExistence type="predicted"/>
<dbReference type="Proteomes" id="UP000272729">
    <property type="component" value="Unassembled WGS sequence"/>
</dbReference>
<gene>
    <name evidence="1" type="ORF">DFJ66_2528</name>
</gene>
<accession>A0A495XCP8</accession>